<evidence type="ECO:0000256" key="5">
    <source>
        <dbReference type="SAM" id="Phobius"/>
    </source>
</evidence>
<dbReference type="AlphaFoldDB" id="A0A183T375"/>
<reference evidence="6 7" key="2">
    <citation type="submission" date="2018-11" db="EMBL/GenBank/DDBJ databases">
        <authorList>
            <consortium name="Pathogen Informatics"/>
        </authorList>
    </citation>
    <scope>NUCLEOTIDE SEQUENCE [LARGE SCALE GENOMIC DNA]</scope>
    <source>
        <strain evidence="6 7">NST_G2</strain>
    </source>
</reference>
<name>A0A183T375_SCHSO</name>
<evidence type="ECO:0000313" key="6">
    <source>
        <dbReference type="EMBL" id="VDL97307.1"/>
    </source>
</evidence>
<evidence type="ECO:0000256" key="1">
    <source>
        <dbReference type="ARBA" id="ARBA00004141"/>
    </source>
</evidence>
<evidence type="ECO:0000313" key="8">
    <source>
        <dbReference type="WBParaSite" id="SSLN_0001134601-mRNA-1"/>
    </source>
</evidence>
<evidence type="ECO:0000313" key="7">
    <source>
        <dbReference type="Proteomes" id="UP000275846"/>
    </source>
</evidence>
<dbReference type="STRING" id="70667.A0A183T375"/>
<accession>A0A183T375</accession>
<keyword evidence="4 5" id="KW-0472">Membrane</keyword>
<keyword evidence="3 5" id="KW-1133">Transmembrane helix</keyword>
<dbReference type="InterPro" id="IPR005178">
    <property type="entry name" value="Ostalpha/TMEM184C"/>
</dbReference>
<keyword evidence="7" id="KW-1185">Reference proteome</keyword>
<dbReference type="SMART" id="SM01417">
    <property type="entry name" value="Solute_trans_a"/>
    <property type="match status" value="1"/>
</dbReference>
<proteinExistence type="predicted"/>
<dbReference type="EMBL" id="UYSU01036174">
    <property type="protein sequence ID" value="VDL97307.1"/>
    <property type="molecule type" value="Genomic_DNA"/>
</dbReference>
<evidence type="ECO:0000256" key="2">
    <source>
        <dbReference type="ARBA" id="ARBA00022692"/>
    </source>
</evidence>
<protein>
    <submittedName>
        <fullName evidence="8">Ion_trans_2 domain-containing protein</fullName>
    </submittedName>
</protein>
<feature type="transmembrane region" description="Helical" evidence="5">
    <location>
        <begin position="54"/>
        <end position="78"/>
    </location>
</feature>
<gene>
    <name evidence="6" type="ORF">SSLN_LOCUS10922</name>
</gene>
<dbReference type="PANTHER" id="PTHR23423">
    <property type="entry name" value="ORGANIC SOLUTE TRANSPORTER-RELATED"/>
    <property type="match status" value="1"/>
</dbReference>
<evidence type="ECO:0000256" key="3">
    <source>
        <dbReference type="ARBA" id="ARBA00022989"/>
    </source>
</evidence>
<dbReference type="GO" id="GO:0016020">
    <property type="term" value="C:membrane"/>
    <property type="evidence" value="ECO:0007669"/>
    <property type="project" value="UniProtKB-SubCell"/>
</dbReference>
<evidence type="ECO:0000256" key="4">
    <source>
        <dbReference type="ARBA" id="ARBA00023136"/>
    </source>
</evidence>
<organism evidence="8">
    <name type="scientific">Schistocephalus solidus</name>
    <name type="common">Tapeworm</name>
    <dbReference type="NCBI Taxonomy" id="70667"/>
    <lineage>
        <taxon>Eukaryota</taxon>
        <taxon>Metazoa</taxon>
        <taxon>Spiralia</taxon>
        <taxon>Lophotrochozoa</taxon>
        <taxon>Platyhelminthes</taxon>
        <taxon>Cestoda</taxon>
        <taxon>Eucestoda</taxon>
        <taxon>Diphyllobothriidea</taxon>
        <taxon>Diphyllobothriidae</taxon>
        <taxon>Schistocephalus</taxon>
    </lineage>
</organism>
<comment type="subcellular location">
    <subcellularLocation>
        <location evidence="1">Membrane</location>
        <topology evidence="1">Multi-pass membrane protein</topology>
    </subcellularLocation>
</comment>
<dbReference type="OrthoDB" id="5348404at2759"/>
<dbReference type="Proteomes" id="UP000275846">
    <property type="component" value="Unassembled WGS sequence"/>
</dbReference>
<sequence length="228" mass="26193">MDMFHKPVATGDINSIVKIAPTVTLNNATNETLMNSSSYVSNDFLFLETHGVQAFAGFMAFSAILITSQQSWLSLLFLRHQDYYIYFDTVRDCYEAFVIYSFLSLCYEYLGGESCIMAEIRGKRIPYSWIFCTCCFSGHVFTIGFLRFCKQVGCCAKGPTDTFLAVLRQIFDFFVPFGVTWWRTGFSKRLRLLERLLIHHNYIEYLRLPGALRFGALLPGNQFHLAAF</sequence>
<keyword evidence="2 5" id="KW-0812">Transmembrane</keyword>
<reference evidence="8" key="1">
    <citation type="submission" date="2016-06" db="UniProtKB">
        <authorList>
            <consortium name="WormBaseParasite"/>
        </authorList>
    </citation>
    <scope>IDENTIFICATION</scope>
</reference>
<dbReference type="WBParaSite" id="SSLN_0001134601-mRNA-1">
    <property type="protein sequence ID" value="SSLN_0001134601-mRNA-1"/>
    <property type="gene ID" value="SSLN_0001134601"/>
</dbReference>
<dbReference type="Pfam" id="PF03619">
    <property type="entry name" value="Solute_trans_a"/>
    <property type="match status" value="1"/>
</dbReference>
<feature type="transmembrane region" description="Helical" evidence="5">
    <location>
        <begin position="127"/>
        <end position="148"/>
    </location>
</feature>